<evidence type="ECO:0000313" key="11">
    <source>
        <dbReference type="EMBL" id="KAJ4488667.1"/>
    </source>
</evidence>
<evidence type="ECO:0000256" key="8">
    <source>
        <dbReference type="ARBA" id="ARBA00047811"/>
    </source>
</evidence>
<dbReference type="InterPro" id="IPR011009">
    <property type="entry name" value="Kinase-like_dom_sf"/>
</dbReference>
<keyword evidence="5" id="KW-0547">Nucleotide-binding</keyword>
<dbReference type="EC" id="2.7.11.22" evidence="2"/>
<keyword evidence="3" id="KW-0723">Serine/threonine-protein kinase</keyword>
<reference evidence="11" key="1">
    <citation type="submission" date="2022-08" db="EMBL/GenBank/DDBJ databases">
        <title>A Global Phylogenomic Analysis of the Shiitake Genus Lentinula.</title>
        <authorList>
            <consortium name="DOE Joint Genome Institute"/>
            <person name="Sierra-Patev S."/>
            <person name="Min B."/>
            <person name="Naranjo-Ortiz M."/>
            <person name="Looney B."/>
            <person name="Konkel Z."/>
            <person name="Slot J.C."/>
            <person name="Sakamoto Y."/>
            <person name="Steenwyk J.L."/>
            <person name="Rokas A."/>
            <person name="Carro J."/>
            <person name="Camarero S."/>
            <person name="Ferreira P."/>
            <person name="Molpeceres G."/>
            <person name="Ruiz-Duenas F.J."/>
            <person name="Serrano A."/>
            <person name="Henrissat B."/>
            <person name="Drula E."/>
            <person name="Hughes K.W."/>
            <person name="Mata J.L."/>
            <person name="Ishikawa N.K."/>
            <person name="Vargas-Isla R."/>
            <person name="Ushijima S."/>
            <person name="Smith C.A."/>
            <person name="Ahrendt S."/>
            <person name="Andreopoulos W."/>
            <person name="He G."/>
            <person name="Labutti K."/>
            <person name="Lipzen A."/>
            <person name="Ng V."/>
            <person name="Riley R."/>
            <person name="Sandor L."/>
            <person name="Barry K."/>
            <person name="Martinez A.T."/>
            <person name="Xiao Y."/>
            <person name="Gibbons J.G."/>
            <person name="Terashima K."/>
            <person name="Grigoriev I.V."/>
            <person name="Hibbett D.S."/>
        </authorList>
    </citation>
    <scope>NUCLEOTIDE SEQUENCE</scope>
    <source>
        <strain evidence="11">RHP3577 ss4</strain>
    </source>
</reference>
<dbReference type="PROSITE" id="PS50011">
    <property type="entry name" value="PROTEIN_KINASE_DOM"/>
    <property type="match status" value="1"/>
</dbReference>
<evidence type="ECO:0000256" key="2">
    <source>
        <dbReference type="ARBA" id="ARBA00012425"/>
    </source>
</evidence>
<evidence type="ECO:0000256" key="5">
    <source>
        <dbReference type="ARBA" id="ARBA00022741"/>
    </source>
</evidence>
<dbReference type="Proteomes" id="UP001150217">
    <property type="component" value="Unassembled WGS sequence"/>
</dbReference>
<name>A0ABQ8VCY3_9AGAR</name>
<dbReference type="Gene3D" id="3.30.200.20">
    <property type="entry name" value="Phosphorylase Kinase, domain 1"/>
    <property type="match status" value="1"/>
</dbReference>
<dbReference type="SMART" id="SM00220">
    <property type="entry name" value="S_TKc"/>
    <property type="match status" value="1"/>
</dbReference>
<evidence type="ECO:0000256" key="1">
    <source>
        <dbReference type="ARBA" id="ARBA00006485"/>
    </source>
</evidence>
<organism evidence="11 12">
    <name type="scientific">Lentinula lateritia</name>
    <dbReference type="NCBI Taxonomy" id="40482"/>
    <lineage>
        <taxon>Eukaryota</taxon>
        <taxon>Fungi</taxon>
        <taxon>Dikarya</taxon>
        <taxon>Basidiomycota</taxon>
        <taxon>Agaricomycotina</taxon>
        <taxon>Agaricomycetes</taxon>
        <taxon>Agaricomycetidae</taxon>
        <taxon>Agaricales</taxon>
        <taxon>Marasmiineae</taxon>
        <taxon>Omphalotaceae</taxon>
        <taxon>Lentinula</taxon>
    </lineage>
</organism>
<comment type="catalytic activity">
    <reaction evidence="8">
        <text>L-threonyl-[protein] + ATP = O-phospho-L-threonyl-[protein] + ADP + H(+)</text>
        <dbReference type="Rhea" id="RHEA:46608"/>
        <dbReference type="Rhea" id="RHEA-COMP:11060"/>
        <dbReference type="Rhea" id="RHEA-COMP:11605"/>
        <dbReference type="ChEBI" id="CHEBI:15378"/>
        <dbReference type="ChEBI" id="CHEBI:30013"/>
        <dbReference type="ChEBI" id="CHEBI:30616"/>
        <dbReference type="ChEBI" id="CHEBI:61977"/>
        <dbReference type="ChEBI" id="CHEBI:456216"/>
        <dbReference type="EC" id="2.7.11.22"/>
    </reaction>
</comment>
<keyword evidence="4" id="KW-0808">Transferase</keyword>
<comment type="catalytic activity">
    <reaction evidence="9">
        <text>L-seryl-[protein] + ATP = O-phospho-L-seryl-[protein] + ADP + H(+)</text>
        <dbReference type="Rhea" id="RHEA:17989"/>
        <dbReference type="Rhea" id="RHEA-COMP:9863"/>
        <dbReference type="Rhea" id="RHEA-COMP:11604"/>
        <dbReference type="ChEBI" id="CHEBI:15378"/>
        <dbReference type="ChEBI" id="CHEBI:29999"/>
        <dbReference type="ChEBI" id="CHEBI:30616"/>
        <dbReference type="ChEBI" id="CHEBI:83421"/>
        <dbReference type="ChEBI" id="CHEBI:456216"/>
        <dbReference type="EC" id="2.7.11.22"/>
    </reaction>
</comment>
<dbReference type="Gene3D" id="1.10.510.10">
    <property type="entry name" value="Transferase(Phosphotransferase) domain 1"/>
    <property type="match status" value="1"/>
</dbReference>
<comment type="similarity">
    <text evidence="1">Belongs to the protein kinase superfamily. CMGC Ser/Thr protein kinase family. CDC2/CDKX subfamily.</text>
</comment>
<accession>A0ABQ8VCY3</accession>
<evidence type="ECO:0000256" key="4">
    <source>
        <dbReference type="ARBA" id="ARBA00022679"/>
    </source>
</evidence>
<sequence length="467" mass="52301">MLELSSTDVSIRISGHFLSEIICIQVADSQEEDIINPSDSEDDGDFEVIAEGIASTVSKTLASVDNGEPQLVVIKTSTIIKKWAKEPHDIIKECRILERLSHPNVIPIFDSLLDRSQNTMNIWMPYVPYSLSGLLDSARFVPIPQLEDFSTSHSQAQHSKFLHLARSLMIQIIYGVTYLHAQSIAHRDLKPANVLLTAAGRVILIDFGIARDGSKDYYEESLRNGDLWPEAKDSMYFEVSTGPYRAPELLFGTRSYDAYAIDLWSIGAVFAEFFTPLVPLSPTSDDFSSYPPFITSPFKSDSNYSAKHPPSRYARSPLFDASRGEIGLAWSIFKVLGTPREPVNEQENTQSWAWPGFKDLPDAQKVEFTRVDGVDLDHVLPNLPPENIENPAPAVDLISSFLRYPPERRRKVEDAQRHPFFSCAERLLPEDFDFEEEMDRTGKVSRIEANGASMTLGNLLSEALGPA</sequence>
<dbReference type="EMBL" id="JANVFT010000046">
    <property type="protein sequence ID" value="KAJ4488667.1"/>
    <property type="molecule type" value="Genomic_DNA"/>
</dbReference>
<dbReference type="InterPro" id="IPR050108">
    <property type="entry name" value="CDK"/>
</dbReference>
<comment type="caution">
    <text evidence="11">The sequence shown here is derived from an EMBL/GenBank/DDBJ whole genome shotgun (WGS) entry which is preliminary data.</text>
</comment>
<gene>
    <name evidence="11" type="ORF">C8R41DRAFT_767624</name>
</gene>
<dbReference type="PANTHER" id="PTHR24056">
    <property type="entry name" value="CELL DIVISION PROTEIN KINASE"/>
    <property type="match status" value="1"/>
</dbReference>
<dbReference type="SUPFAM" id="SSF56112">
    <property type="entry name" value="Protein kinase-like (PK-like)"/>
    <property type="match status" value="1"/>
</dbReference>
<evidence type="ECO:0000256" key="9">
    <source>
        <dbReference type="ARBA" id="ARBA00048367"/>
    </source>
</evidence>
<keyword evidence="7" id="KW-0067">ATP-binding</keyword>
<evidence type="ECO:0000313" key="12">
    <source>
        <dbReference type="Proteomes" id="UP001150217"/>
    </source>
</evidence>
<dbReference type="InterPro" id="IPR008271">
    <property type="entry name" value="Ser/Thr_kinase_AS"/>
</dbReference>
<keyword evidence="6" id="KW-0418">Kinase</keyword>
<dbReference type="PANTHER" id="PTHR24056:SF171">
    <property type="entry name" value="CYCLIN-DEPENDENT KINASE 20"/>
    <property type="match status" value="1"/>
</dbReference>
<proteinExistence type="inferred from homology"/>
<evidence type="ECO:0000256" key="3">
    <source>
        <dbReference type="ARBA" id="ARBA00022527"/>
    </source>
</evidence>
<evidence type="ECO:0000256" key="7">
    <source>
        <dbReference type="ARBA" id="ARBA00022840"/>
    </source>
</evidence>
<evidence type="ECO:0000256" key="6">
    <source>
        <dbReference type="ARBA" id="ARBA00022777"/>
    </source>
</evidence>
<dbReference type="InterPro" id="IPR000719">
    <property type="entry name" value="Prot_kinase_dom"/>
</dbReference>
<protein>
    <recommendedName>
        <fullName evidence="2">cyclin-dependent kinase</fullName>
        <ecNumber evidence="2">2.7.11.22</ecNumber>
    </recommendedName>
</protein>
<dbReference type="PROSITE" id="PS00108">
    <property type="entry name" value="PROTEIN_KINASE_ST"/>
    <property type="match status" value="1"/>
</dbReference>
<dbReference type="Pfam" id="PF00069">
    <property type="entry name" value="Pkinase"/>
    <property type="match status" value="1"/>
</dbReference>
<keyword evidence="12" id="KW-1185">Reference proteome</keyword>
<feature type="domain" description="Protein kinase" evidence="10">
    <location>
        <begin position="43"/>
        <end position="421"/>
    </location>
</feature>
<evidence type="ECO:0000259" key="10">
    <source>
        <dbReference type="PROSITE" id="PS50011"/>
    </source>
</evidence>